<dbReference type="EMBL" id="PFAZ01000001">
    <property type="protein sequence ID" value="PIR89611.1"/>
    <property type="molecule type" value="Genomic_DNA"/>
</dbReference>
<accession>A0A2H0UT96</accession>
<reference evidence="5" key="1">
    <citation type="submission" date="2017-09" db="EMBL/GenBank/DDBJ databases">
        <title>Depth-based differentiation of microbial function through sediment-hosted aquifers and enrichment of novel symbionts in the deep terrestrial subsurface.</title>
        <authorList>
            <person name="Probst A.J."/>
            <person name="Ladd B."/>
            <person name="Jarett J.K."/>
            <person name="Geller-Mcgrath D.E."/>
            <person name="Sieber C.M.K."/>
            <person name="Emerson J.B."/>
            <person name="Anantharaman K."/>
            <person name="Thomas B.C."/>
            <person name="Malmstrom R."/>
            <person name="Stieglmeier M."/>
            <person name="Klingl A."/>
            <person name="Woyke T."/>
            <person name="Ryan C.M."/>
            <person name="Banfield J.F."/>
        </authorList>
    </citation>
    <scope>NUCLEOTIDE SEQUENCE [LARGE SCALE GENOMIC DNA]</scope>
</reference>
<feature type="modified residue" description="4-aspartylphosphate" evidence="2">
    <location>
        <position position="54"/>
    </location>
</feature>
<dbReference type="Gene3D" id="3.40.50.2300">
    <property type="match status" value="1"/>
</dbReference>
<evidence type="ECO:0000259" key="3">
    <source>
        <dbReference type="PROSITE" id="PS50110"/>
    </source>
</evidence>
<dbReference type="GO" id="GO:0000160">
    <property type="term" value="P:phosphorelay signal transduction system"/>
    <property type="evidence" value="ECO:0007669"/>
    <property type="project" value="InterPro"/>
</dbReference>
<protein>
    <recommendedName>
        <fullName evidence="3">Response regulatory domain-containing protein</fullName>
    </recommendedName>
</protein>
<proteinExistence type="predicted"/>
<dbReference type="Proteomes" id="UP000231157">
    <property type="component" value="Unassembled WGS sequence"/>
</dbReference>
<name>A0A2H0UT96_9BACT</name>
<comment type="caution">
    <text evidence="4">The sequence shown here is derived from an EMBL/GenBank/DDBJ whole genome shotgun (WGS) entry which is preliminary data.</text>
</comment>
<sequence length="126" mass="14213">MDKKVILLVDDEPEILYLYGNKLKREGFDVLMAKDGQEGVNVAREEIPDLILLDLKMPVMNGMEAFVELKNDPATKDIKVVFLTAFSDPTVPEIDQKMAKDIGAMDFIRKGIGLDELVEKIRGFLK</sequence>
<keyword evidence="1 2" id="KW-0597">Phosphoprotein</keyword>
<dbReference type="SUPFAM" id="SSF52172">
    <property type="entry name" value="CheY-like"/>
    <property type="match status" value="1"/>
</dbReference>
<dbReference type="PROSITE" id="PS50110">
    <property type="entry name" value="RESPONSE_REGULATORY"/>
    <property type="match status" value="1"/>
</dbReference>
<evidence type="ECO:0000313" key="5">
    <source>
        <dbReference type="Proteomes" id="UP000231157"/>
    </source>
</evidence>
<organism evidence="4 5">
    <name type="scientific">Candidatus Harrisonbacteria bacterium CG10_big_fil_rev_8_21_14_0_10_40_38</name>
    <dbReference type="NCBI Taxonomy" id="1974583"/>
    <lineage>
        <taxon>Bacteria</taxon>
        <taxon>Candidatus Harrisoniibacteriota</taxon>
    </lineage>
</organism>
<gene>
    <name evidence="4" type="ORF">COU07_01810</name>
</gene>
<dbReference type="SMART" id="SM00448">
    <property type="entry name" value="REC"/>
    <property type="match status" value="1"/>
</dbReference>
<dbReference type="InterPro" id="IPR011006">
    <property type="entry name" value="CheY-like_superfamily"/>
</dbReference>
<evidence type="ECO:0000256" key="2">
    <source>
        <dbReference type="PROSITE-ProRule" id="PRU00169"/>
    </source>
</evidence>
<dbReference type="InterPro" id="IPR050595">
    <property type="entry name" value="Bact_response_regulator"/>
</dbReference>
<dbReference type="InterPro" id="IPR001789">
    <property type="entry name" value="Sig_transdc_resp-reg_receiver"/>
</dbReference>
<dbReference type="PANTHER" id="PTHR44591">
    <property type="entry name" value="STRESS RESPONSE REGULATOR PROTEIN 1"/>
    <property type="match status" value="1"/>
</dbReference>
<evidence type="ECO:0000256" key="1">
    <source>
        <dbReference type="ARBA" id="ARBA00022553"/>
    </source>
</evidence>
<feature type="domain" description="Response regulatory" evidence="3">
    <location>
        <begin position="5"/>
        <end position="125"/>
    </location>
</feature>
<dbReference type="Pfam" id="PF00072">
    <property type="entry name" value="Response_reg"/>
    <property type="match status" value="1"/>
</dbReference>
<dbReference type="PANTHER" id="PTHR44591:SF3">
    <property type="entry name" value="RESPONSE REGULATORY DOMAIN-CONTAINING PROTEIN"/>
    <property type="match status" value="1"/>
</dbReference>
<evidence type="ECO:0000313" key="4">
    <source>
        <dbReference type="EMBL" id="PIR89611.1"/>
    </source>
</evidence>
<dbReference type="AlphaFoldDB" id="A0A2H0UT96"/>